<proteinExistence type="predicted"/>
<accession>A0A9W9YPM6</accession>
<organism evidence="2 3">
    <name type="scientific">Desmophyllum pertusum</name>
    <dbReference type="NCBI Taxonomy" id="174260"/>
    <lineage>
        <taxon>Eukaryota</taxon>
        <taxon>Metazoa</taxon>
        <taxon>Cnidaria</taxon>
        <taxon>Anthozoa</taxon>
        <taxon>Hexacorallia</taxon>
        <taxon>Scleractinia</taxon>
        <taxon>Caryophylliina</taxon>
        <taxon>Caryophylliidae</taxon>
        <taxon>Desmophyllum</taxon>
    </lineage>
</organism>
<feature type="compositionally biased region" description="Basic residues" evidence="1">
    <location>
        <begin position="78"/>
        <end position="90"/>
    </location>
</feature>
<sequence length="90" mass="10716">MMVHMKFIFTMDSKLVHRVNIKPDTRKLTMLPVDKLEYEKEIIERKERRQQMASARAERARKRSAEISPTPVIPVKRKDNRGRKPGRTQE</sequence>
<protein>
    <submittedName>
        <fullName evidence="2">Uncharacterized protein</fullName>
    </submittedName>
</protein>
<evidence type="ECO:0000256" key="1">
    <source>
        <dbReference type="SAM" id="MobiDB-lite"/>
    </source>
</evidence>
<evidence type="ECO:0000313" key="2">
    <source>
        <dbReference type="EMBL" id="KAJ7361850.1"/>
    </source>
</evidence>
<comment type="caution">
    <text evidence="2">The sequence shown here is derived from an EMBL/GenBank/DDBJ whole genome shotgun (WGS) entry which is preliminary data.</text>
</comment>
<evidence type="ECO:0000313" key="3">
    <source>
        <dbReference type="Proteomes" id="UP001163046"/>
    </source>
</evidence>
<keyword evidence="3" id="KW-1185">Reference proteome</keyword>
<name>A0A9W9YPM6_9CNID</name>
<feature type="region of interest" description="Disordered" evidence="1">
    <location>
        <begin position="47"/>
        <end position="90"/>
    </location>
</feature>
<dbReference type="Proteomes" id="UP001163046">
    <property type="component" value="Unassembled WGS sequence"/>
</dbReference>
<dbReference type="EMBL" id="MU827308">
    <property type="protein sequence ID" value="KAJ7361850.1"/>
    <property type="molecule type" value="Genomic_DNA"/>
</dbReference>
<reference evidence="2" key="1">
    <citation type="submission" date="2023-01" db="EMBL/GenBank/DDBJ databases">
        <title>Genome assembly of the deep-sea coral Lophelia pertusa.</title>
        <authorList>
            <person name="Herrera S."/>
            <person name="Cordes E."/>
        </authorList>
    </citation>
    <scope>NUCLEOTIDE SEQUENCE</scope>
    <source>
        <strain evidence="2">USNM1676648</strain>
        <tissue evidence="2">Polyp</tissue>
    </source>
</reference>
<gene>
    <name evidence="2" type="ORF">OS493_014492</name>
</gene>
<dbReference type="AlphaFoldDB" id="A0A9W9YPM6"/>